<dbReference type="InterPro" id="IPR007361">
    <property type="entry name" value="DUF427"/>
</dbReference>
<dbReference type="PATRIC" id="fig|1441923.3.peg.2277"/>
<reference evidence="3 4" key="1">
    <citation type="journal article" date="2015" name="Genome Announc.">
        <title>Draft Genome Sequence of Rhodococcus rhodochrous Strain KG-21, a Soil Isolate from Oil Fields of Krishna-Godavari Basin, India.</title>
        <authorList>
            <person name="Dawar C."/>
            <person name="Aggarwal R.K."/>
        </authorList>
    </citation>
    <scope>NUCLEOTIDE SEQUENCE [LARGE SCALE GENOMIC DNA]</scope>
    <source>
        <strain evidence="3 4">KG-21</strain>
    </source>
</reference>
<feature type="region of interest" description="Disordered" evidence="1">
    <location>
        <begin position="121"/>
        <end position="150"/>
    </location>
</feature>
<dbReference type="InterPro" id="IPR038694">
    <property type="entry name" value="DUF427_sf"/>
</dbReference>
<dbReference type="RefSeq" id="WP_054372595.1">
    <property type="nucleotide sequence ID" value="NZ_AZYO01000020.1"/>
</dbReference>
<sequence>MARRSAVRRRPPPSDGYLYEPSERRIRGTWAGHTVIDTVRALLVWPPGHPVPFYLFPRDDVRTDLLSPAPAPGDRNDVGQWFDLTDGETRSPAAAFGLDVAGLEEYVGFEWFGHRGTGIEHPGGPGIQHPGGPGIQHPGGPGIQHPGGPGIQHWYEEDTEIFVHPRDPYHRVDALPSSRHVQVSVAGTIVADTRTPVLLFETRLPVRYYLPPADVDFSVLEETDLHTSCPYKGTARYWTFTGSPRVENVAWAYPDPIPAVAPIAGHVAFYNEKVDLVVDGVPVPRPGG</sequence>
<dbReference type="PANTHER" id="PTHR34310:SF9">
    <property type="entry name" value="BLR5716 PROTEIN"/>
    <property type="match status" value="1"/>
</dbReference>
<dbReference type="Pfam" id="PF04248">
    <property type="entry name" value="NTP_transf_9"/>
    <property type="match status" value="1"/>
</dbReference>
<dbReference type="Gene3D" id="2.170.150.40">
    <property type="entry name" value="Domain of unknown function (DUF427)"/>
    <property type="match status" value="2"/>
</dbReference>
<protein>
    <recommendedName>
        <fullName evidence="2">DUF427 domain-containing protein</fullName>
    </recommendedName>
</protein>
<reference evidence="4" key="2">
    <citation type="submission" date="2015-01" db="EMBL/GenBank/DDBJ databases">
        <title>Draft genome sequence of potential hydrocarbon metabolising strain of Rhodococcus rhodochrous.</title>
        <authorList>
            <person name="Aggarwal R.K."/>
            <person name="Dawar C."/>
        </authorList>
    </citation>
    <scope>NUCLEOTIDE SEQUENCE [LARGE SCALE GENOMIC DNA]</scope>
    <source>
        <strain evidence="4">KG-21</strain>
    </source>
</reference>
<comment type="caution">
    <text evidence="3">The sequence shown here is derived from an EMBL/GenBank/DDBJ whole genome shotgun (WGS) entry which is preliminary data.</text>
</comment>
<dbReference type="Proteomes" id="UP000037712">
    <property type="component" value="Unassembled WGS sequence"/>
</dbReference>
<evidence type="ECO:0000313" key="4">
    <source>
        <dbReference type="Proteomes" id="UP000037712"/>
    </source>
</evidence>
<evidence type="ECO:0000313" key="3">
    <source>
        <dbReference type="EMBL" id="KOS56341.1"/>
    </source>
</evidence>
<dbReference type="PANTHER" id="PTHR34310">
    <property type="entry name" value="DUF427 DOMAIN PROTEIN (AFU_ORTHOLOGUE AFUA_3G02220)"/>
    <property type="match status" value="1"/>
</dbReference>
<dbReference type="AlphaFoldDB" id="A0A0M9WP64"/>
<evidence type="ECO:0000256" key="1">
    <source>
        <dbReference type="SAM" id="MobiDB-lite"/>
    </source>
</evidence>
<accession>A0A0M9WP64</accession>
<evidence type="ECO:0000259" key="2">
    <source>
        <dbReference type="Pfam" id="PF04248"/>
    </source>
</evidence>
<gene>
    <name evidence="3" type="ORF">Z051_10295</name>
</gene>
<feature type="domain" description="DUF427" evidence="2">
    <location>
        <begin position="181"/>
        <end position="272"/>
    </location>
</feature>
<organism evidence="3 4">
    <name type="scientific">Rhodococcus rhodochrous KG-21</name>
    <dbReference type="NCBI Taxonomy" id="1441923"/>
    <lineage>
        <taxon>Bacteria</taxon>
        <taxon>Bacillati</taxon>
        <taxon>Actinomycetota</taxon>
        <taxon>Actinomycetes</taxon>
        <taxon>Mycobacteriales</taxon>
        <taxon>Nocardiaceae</taxon>
        <taxon>Rhodococcus</taxon>
    </lineage>
</organism>
<proteinExistence type="predicted"/>
<name>A0A0M9WP64_RHORH</name>
<dbReference type="EMBL" id="AZYO01000020">
    <property type="protein sequence ID" value="KOS56341.1"/>
    <property type="molecule type" value="Genomic_DNA"/>
</dbReference>